<organism evidence="1">
    <name type="scientific">viral metagenome</name>
    <dbReference type="NCBI Taxonomy" id="1070528"/>
    <lineage>
        <taxon>unclassified sequences</taxon>
        <taxon>metagenomes</taxon>
        <taxon>organismal metagenomes</taxon>
    </lineage>
</organism>
<name>A0A6C0HZ55_9ZZZZ</name>
<proteinExistence type="predicted"/>
<protein>
    <submittedName>
        <fullName evidence="1">Uncharacterized protein</fullName>
    </submittedName>
</protein>
<dbReference type="AlphaFoldDB" id="A0A6C0HZ55"/>
<evidence type="ECO:0000313" key="1">
    <source>
        <dbReference type="EMBL" id="QHT85456.1"/>
    </source>
</evidence>
<dbReference type="InterPro" id="IPR043930">
    <property type="entry name" value="DUF5754"/>
</dbReference>
<dbReference type="EMBL" id="MN740041">
    <property type="protein sequence ID" value="QHT85456.1"/>
    <property type="molecule type" value="Genomic_DNA"/>
</dbReference>
<sequence length="86" mass="10331">MLEDYSNPKEVERKAKRYGVKVFRSTKRDKKYMIYHNGWIHFGAMGYEDYTKHKNKTRRANYLKRSAGIKDSGKYSANQLARHLLW</sequence>
<reference evidence="1" key="1">
    <citation type="journal article" date="2020" name="Nature">
        <title>Giant virus diversity and host interactions through global metagenomics.</title>
        <authorList>
            <person name="Schulz F."/>
            <person name="Roux S."/>
            <person name="Paez-Espino D."/>
            <person name="Jungbluth S."/>
            <person name="Walsh D.A."/>
            <person name="Denef V.J."/>
            <person name="McMahon K.D."/>
            <person name="Konstantinidis K.T."/>
            <person name="Eloe-Fadrosh E.A."/>
            <person name="Kyrpides N.C."/>
            <person name="Woyke T."/>
        </authorList>
    </citation>
    <scope>NUCLEOTIDE SEQUENCE</scope>
    <source>
        <strain evidence="1">GVMAG-M-3300023184-17</strain>
    </source>
</reference>
<accession>A0A6C0HZ55</accession>
<dbReference type="Pfam" id="PF19058">
    <property type="entry name" value="DUF5754"/>
    <property type="match status" value="1"/>
</dbReference>